<dbReference type="Pfam" id="PF01420">
    <property type="entry name" value="Methylase_S"/>
    <property type="match status" value="2"/>
</dbReference>
<reference evidence="5" key="1">
    <citation type="journal article" date="2021" name="PeerJ">
        <title>Extensive microbial diversity within the chicken gut microbiome revealed by metagenomics and culture.</title>
        <authorList>
            <person name="Gilroy R."/>
            <person name="Ravi A."/>
            <person name="Getino M."/>
            <person name="Pursley I."/>
            <person name="Horton D.L."/>
            <person name="Alikhan N.F."/>
            <person name="Baker D."/>
            <person name="Gharbi K."/>
            <person name="Hall N."/>
            <person name="Watson M."/>
            <person name="Adriaenssens E.M."/>
            <person name="Foster-Nyarko E."/>
            <person name="Jarju S."/>
            <person name="Secka A."/>
            <person name="Antonio M."/>
            <person name="Oren A."/>
            <person name="Chaudhuri R.R."/>
            <person name="La Ragione R."/>
            <person name="Hildebrand F."/>
            <person name="Pallen M.J."/>
        </authorList>
    </citation>
    <scope>NUCLEOTIDE SEQUENCE</scope>
    <source>
        <strain evidence="5">378</strain>
    </source>
</reference>
<dbReference type="AlphaFoldDB" id="A0A948TFZ5"/>
<evidence type="ECO:0000313" key="6">
    <source>
        <dbReference type="Proteomes" id="UP000733611"/>
    </source>
</evidence>
<dbReference type="PANTHER" id="PTHR43140:SF1">
    <property type="entry name" value="TYPE I RESTRICTION ENZYME ECOKI SPECIFICITY SUBUNIT"/>
    <property type="match status" value="1"/>
</dbReference>
<dbReference type="SUPFAM" id="SSF116734">
    <property type="entry name" value="DNA methylase specificity domain"/>
    <property type="match status" value="2"/>
</dbReference>
<dbReference type="GO" id="GO:0009307">
    <property type="term" value="P:DNA restriction-modification system"/>
    <property type="evidence" value="ECO:0007669"/>
    <property type="project" value="UniProtKB-KW"/>
</dbReference>
<keyword evidence="3" id="KW-0238">DNA-binding</keyword>
<name>A0A948TFZ5_9GAMM</name>
<keyword evidence="5" id="KW-0540">Nuclease</keyword>
<evidence type="ECO:0000256" key="3">
    <source>
        <dbReference type="ARBA" id="ARBA00023125"/>
    </source>
</evidence>
<comment type="caution">
    <text evidence="5">The sequence shown here is derived from an EMBL/GenBank/DDBJ whole genome shotgun (WGS) entry which is preliminary data.</text>
</comment>
<dbReference type="InterPro" id="IPR000055">
    <property type="entry name" value="Restrct_endonuc_typeI_TRD"/>
</dbReference>
<dbReference type="Gene3D" id="3.90.220.20">
    <property type="entry name" value="DNA methylase specificity domains"/>
    <property type="match status" value="2"/>
</dbReference>
<dbReference type="GO" id="GO:0003677">
    <property type="term" value="F:DNA binding"/>
    <property type="evidence" value="ECO:0007669"/>
    <property type="project" value="UniProtKB-KW"/>
</dbReference>
<keyword evidence="2" id="KW-0680">Restriction system</keyword>
<dbReference type="GO" id="GO:0016787">
    <property type="term" value="F:hydrolase activity"/>
    <property type="evidence" value="ECO:0007669"/>
    <property type="project" value="UniProtKB-KW"/>
</dbReference>
<dbReference type="InterPro" id="IPR051212">
    <property type="entry name" value="Type-I_RE_S_subunit"/>
</dbReference>
<keyword evidence="5" id="KW-0378">Hydrolase</keyword>
<evidence type="ECO:0000313" key="5">
    <source>
        <dbReference type="EMBL" id="MBU3844326.1"/>
    </source>
</evidence>
<feature type="domain" description="Type I restriction modification DNA specificity" evidence="4">
    <location>
        <begin position="46"/>
        <end position="222"/>
    </location>
</feature>
<dbReference type="PANTHER" id="PTHR43140">
    <property type="entry name" value="TYPE-1 RESTRICTION ENZYME ECOKI SPECIFICITY PROTEIN"/>
    <property type="match status" value="1"/>
</dbReference>
<evidence type="ECO:0000259" key="4">
    <source>
        <dbReference type="Pfam" id="PF01420"/>
    </source>
</evidence>
<evidence type="ECO:0000256" key="1">
    <source>
        <dbReference type="ARBA" id="ARBA00010923"/>
    </source>
</evidence>
<dbReference type="InterPro" id="IPR044946">
    <property type="entry name" value="Restrct_endonuc_typeI_TRD_sf"/>
</dbReference>
<reference evidence="5" key="2">
    <citation type="submission" date="2021-04" db="EMBL/GenBank/DDBJ databases">
        <authorList>
            <person name="Gilroy R."/>
        </authorList>
    </citation>
    <scope>NUCLEOTIDE SEQUENCE</scope>
    <source>
        <strain evidence="5">378</strain>
    </source>
</reference>
<proteinExistence type="inferred from homology"/>
<feature type="domain" description="Type I restriction modification DNA specificity" evidence="4">
    <location>
        <begin position="276"/>
        <end position="444"/>
    </location>
</feature>
<dbReference type="Proteomes" id="UP000733611">
    <property type="component" value="Unassembled WGS sequence"/>
</dbReference>
<dbReference type="EC" id="3.1.21.-" evidence="5"/>
<organism evidence="5 6">
    <name type="scientific">Candidatus Anaerobiospirillum pullicola</name>
    <dbReference type="NCBI Taxonomy" id="2838451"/>
    <lineage>
        <taxon>Bacteria</taxon>
        <taxon>Pseudomonadati</taxon>
        <taxon>Pseudomonadota</taxon>
        <taxon>Gammaproteobacteria</taxon>
        <taxon>Aeromonadales</taxon>
        <taxon>Succinivibrionaceae</taxon>
        <taxon>Anaerobiospirillum</taxon>
    </lineage>
</organism>
<sequence>MDFKPLRDHILQLAISGQIVPQLDSEPAVDQIGTAPAPEEVPFEIPEKWQWVPLANVCTYIQRGKSPKYSEIKQLPVVAQKCNQWDGLHMESALFIDPATIPSYKPERFLQSNDVLLNSTGTGTLGRVGLYNPAVNPYDQAVADGHVTVIRADQSMILPPFVKYVLTSTAFQTIILAAGSGTTKQQELALSKVKQLVIPLPPLAEQRRIAAIVDDLFAHLEQMEAAYSEFAGPMTEHFRNTALQMAISGKLLPQLDSEPEVKQIGTAPEKVPFAIPEKWKWVELGKLATSVQYGYTASATTEGNAKLLRITDLNNGQVDWSLVPYCEISDQDLAKFKVSVGDIVIARTGGTVGKSFVVEQLDNVSNAVFASYLIRIRLKGDLPVSVGYVKYFLNSPTYWASISCSARGSAQPNVNAKQLASLLIPLPPLAEQRRIVAKLEDLFSGVDKLGRLVAFT</sequence>
<comment type="similarity">
    <text evidence="1">Belongs to the type-I restriction system S methylase family.</text>
</comment>
<dbReference type="EMBL" id="JAHLFE010000109">
    <property type="protein sequence ID" value="MBU3844326.1"/>
    <property type="molecule type" value="Genomic_DNA"/>
</dbReference>
<protein>
    <submittedName>
        <fullName evidence="5">Restriction endonuclease subunit S</fullName>
        <ecNumber evidence="5">3.1.21.-</ecNumber>
    </submittedName>
</protein>
<keyword evidence="5" id="KW-0255">Endonuclease</keyword>
<accession>A0A948TFZ5</accession>
<dbReference type="CDD" id="cd17521">
    <property type="entry name" value="RMtype1_S_Sau13435ORF2165P_TRD2-CR2_like"/>
    <property type="match status" value="1"/>
</dbReference>
<dbReference type="GO" id="GO:0004519">
    <property type="term" value="F:endonuclease activity"/>
    <property type="evidence" value="ECO:0007669"/>
    <property type="project" value="UniProtKB-KW"/>
</dbReference>
<gene>
    <name evidence="5" type="ORF">H9847_05585</name>
</gene>
<evidence type="ECO:0000256" key="2">
    <source>
        <dbReference type="ARBA" id="ARBA00022747"/>
    </source>
</evidence>